<organism evidence="1 2">
    <name type="scientific">Pontivivens insulae</name>
    <dbReference type="NCBI Taxonomy" id="1639689"/>
    <lineage>
        <taxon>Bacteria</taxon>
        <taxon>Pseudomonadati</taxon>
        <taxon>Pseudomonadota</taxon>
        <taxon>Alphaproteobacteria</taxon>
        <taxon>Rhodobacterales</taxon>
        <taxon>Paracoccaceae</taxon>
        <taxon>Pontivivens</taxon>
    </lineage>
</organism>
<dbReference type="EC" id="4.1.99.13" evidence="1"/>
<dbReference type="Pfam" id="PF04244">
    <property type="entry name" value="DPRP"/>
    <property type="match status" value="1"/>
</dbReference>
<dbReference type="Proteomes" id="UP000244932">
    <property type="component" value="Unassembled WGS sequence"/>
</dbReference>
<dbReference type="PANTHER" id="PTHR38657">
    <property type="entry name" value="SLR1343 PROTEIN"/>
    <property type="match status" value="1"/>
</dbReference>
<reference evidence="1 2" key="1">
    <citation type="submission" date="2018-03" db="EMBL/GenBank/DDBJ databases">
        <authorList>
            <person name="Keele B.F."/>
        </authorList>
    </citation>
    <scope>NUCLEOTIDE SEQUENCE [LARGE SCALE GENOMIC DNA]</scope>
    <source>
        <strain evidence="1 2">CeCT 8812</strain>
    </source>
</reference>
<dbReference type="InterPro" id="IPR052551">
    <property type="entry name" value="UV-DNA_repair_photolyase"/>
</dbReference>
<evidence type="ECO:0000313" key="2">
    <source>
        <dbReference type="Proteomes" id="UP000244932"/>
    </source>
</evidence>
<keyword evidence="2" id="KW-1185">Reference proteome</keyword>
<protein>
    <submittedName>
        <fullName evidence="1">(6-4) photolyase</fullName>
        <ecNumber evidence="1">4.1.99.13</ecNumber>
    </submittedName>
</protein>
<dbReference type="InterPro" id="IPR014729">
    <property type="entry name" value="Rossmann-like_a/b/a_fold"/>
</dbReference>
<dbReference type="RefSeq" id="WP_108780934.1">
    <property type="nucleotide sequence ID" value="NZ_OMKW01000001.1"/>
</dbReference>
<dbReference type="AlphaFoldDB" id="A0A2R8A7J8"/>
<dbReference type="Gene3D" id="1.25.40.80">
    <property type="match status" value="1"/>
</dbReference>
<proteinExistence type="predicted"/>
<dbReference type="EMBL" id="OMKW01000001">
    <property type="protein sequence ID" value="SPF28207.1"/>
    <property type="molecule type" value="Genomic_DNA"/>
</dbReference>
<dbReference type="SUPFAM" id="SSF48173">
    <property type="entry name" value="Cryptochrome/photolyase FAD-binding domain"/>
    <property type="match status" value="1"/>
</dbReference>
<name>A0A2R8A7J8_9RHOB</name>
<evidence type="ECO:0000313" key="1">
    <source>
        <dbReference type="EMBL" id="SPF28207.1"/>
    </source>
</evidence>
<dbReference type="OrthoDB" id="5288100at2"/>
<gene>
    <name evidence="1" type="primary">phrB</name>
    <name evidence="1" type="ORF">POI8812_00505</name>
</gene>
<dbReference type="InterPro" id="IPR007357">
    <property type="entry name" value="PhrB-like"/>
</dbReference>
<keyword evidence="1" id="KW-0456">Lyase</keyword>
<dbReference type="Gene3D" id="1.10.10.1710">
    <property type="entry name" value="Deoxyribodipyrimidine photolyase-related"/>
    <property type="match status" value="1"/>
</dbReference>
<dbReference type="GO" id="GO:0003914">
    <property type="term" value="F:DNA (6-4) photolyase activity"/>
    <property type="evidence" value="ECO:0007669"/>
    <property type="project" value="UniProtKB-EC"/>
</dbReference>
<accession>A0A2R8A7J8</accession>
<dbReference type="InterPro" id="IPR036134">
    <property type="entry name" value="Crypto/Photolyase_FAD-like_sf"/>
</dbReference>
<dbReference type="Gene3D" id="1.10.579.10">
    <property type="entry name" value="DNA Cyclobutane Dipyrimidine Photolyase, subunit A, domain 3"/>
    <property type="match status" value="1"/>
</dbReference>
<dbReference type="PANTHER" id="PTHR38657:SF1">
    <property type="entry name" value="SLR1343 PROTEIN"/>
    <property type="match status" value="1"/>
</dbReference>
<dbReference type="Gene3D" id="3.40.50.620">
    <property type="entry name" value="HUPs"/>
    <property type="match status" value="1"/>
</dbReference>
<sequence length="509" mass="58319">MSKRLILVLGDQLTPTLSALREADKDRDIIVMAEVRDEGTYVRHHAKKIALILAAMRHFASDLRAEGWQVAYTTLDDPENTHAISKELLRRADEFGAEEVIATAPGEWRLRSLLDHTPIKVTQLPDDRFVASEDEFATWAKDRKSLRMEYFYREMRRKTGLLMDGDQPEGGKWNYDHDNRKPAQSDLFMPEPLHHQHDEIVTDVLDLVEREFPDTFGELRPFWFAATRAGAEAARDWFMAEALPKFGDYQDAMLRGEKFLYHSILSPYLNIGLLDPIDLCQRAEAEYRAGRAPLNAVEGYIRQIIGWREFIRGIYFLEGPDYPKRNALNANRDLPWFYWSGETDMACMKAAIDQTISDAYAHHIQRLMVTGNFALIAGLDPQQVHEWYLAVYADAFEWVESPNTVGMILFADGGVVGSKPYAASGAYINRMSDYCKSCTYSVSKKSGEGCCPFNPLYWDFLNRNRERFEGNPRMAQMYRTWDRMAEDKREASSDSAAAILAKLEAGERV</sequence>